<dbReference type="PANTHER" id="PTHR12599">
    <property type="entry name" value="PTERIN-4-ALPHA-CARBINOLAMINE DEHYDRATASE"/>
    <property type="match status" value="1"/>
</dbReference>
<dbReference type="EMBL" id="JBHSNA010000003">
    <property type="protein sequence ID" value="MFC5565949.1"/>
    <property type="molecule type" value="Genomic_DNA"/>
</dbReference>
<dbReference type="EC" id="4.2.1.96" evidence="4"/>
<comment type="catalytic activity">
    <reaction evidence="1 4">
        <text>(4aS,6R)-4a-hydroxy-L-erythro-5,6,7,8-tetrahydrobiopterin = (6R)-L-erythro-6,7-dihydrobiopterin + H2O</text>
        <dbReference type="Rhea" id="RHEA:11920"/>
        <dbReference type="ChEBI" id="CHEBI:15377"/>
        <dbReference type="ChEBI" id="CHEBI:15642"/>
        <dbReference type="ChEBI" id="CHEBI:43120"/>
        <dbReference type="EC" id="4.2.1.96"/>
    </reaction>
</comment>
<comment type="similarity">
    <text evidence="2 4">Belongs to the pterin-4-alpha-carbinolamine dehydratase family.</text>
</comment>
<comment type="caution">
    <text evidence="5">The sequence shown here is derived from an EMBL/GenBank/DDBJ whole genome shotgun (WGS) entry which is preliminary data.</text>
</comment>
<dbReference type="Proteomes" id="UP001596056">
    <property type="component" value="Unassembled WGS sequence"/>
</dbReference>
<dbReference type="RefSeq" id="WP_209840228.1">
    <property type="nucleotide sequence ID" value="NZ_JAGGJP010000007.1"/>
</dbReference>
<sequence>MPDLLTEAERQELLPPLGVAGWGADPTTDSLRKIWKFRSFSEAWGFLSRVALLAETRNHHPDWRNAYNVVDLRLTTHSAGGLTRLDTEMAAAIDRLAGAAEVQRDQTAEIRCLCELRHGGRP</sequence>
<evidence type="ECO:0000313" key="6">
    <source>
        <dbReference type="Proteomes" id="UP001596056"/>
    </source>
</evidence>
<reference evidence="6" key="1">
    <citation type="journal article" date="2019" name="Int. J. Syst. Evol. Microbiol.">
        <title>The Global Catalogue of Microorganisms (GCM) 10K type strain sequencing project: providing services to taxonomists for standard genome sequencing and annotation.</title>
        <authorList>
            <consortium name="The Broad Institute Genomics Platform"/>
            <consortium name="The Broad Institute Genome Sequencing Center for Infectious Disease"/>
            <person name="Wu L."/>
            <person name="Ma J."/>
        </authorList>
    </citation>
    <scope>NUCLEOTIDE SEQUENCE [LARGE SCALE GENOMIC DNA]</scope>
    <source>
        <strain evidence="6">KACC 11588</strain>
    </source>
</reference>
<gene>
    <name evidence="5" type="ORF">ACFPOC_05880</name>
</gene>
<dbReference type="GO" id="GO:0008124">
    <property type="term" value="F:4-alpha-hydroxytetrahydrobiopterin dehydratase activity"/>
    <property type="evidence" value="ECO:0007669"/>
    <property type="project" value="UniProtKB-EC"/>
</dbReference>
<keyword evidence="6" id="KW-1185">Reference proteome</keyword>
<organism evidence="5 6">
    <name type="scientific">Rubellimicrobium aerolatum</name>
    <dbReference type="NCBI Taxonomy" id="490979"/>
    <lineage>
        <taxon>Bacteria</taxon>
        <taxon>Pseudomonadati</taxon>
        <taxon>Pseudomonadota</taxon>
        <taxon>Alphaproteobacteria</taxon>
        <taxon>Rhodobacterales</taxon>
        <taxon>Roseobacteraceae</taxon>
        <taxon>Rubellimicrobium</taxon>
    </lineage>
</organism>
<proteinExistence type="inferred from homology"/>
<dbReference type="InterPro" id="IPR001533">
    <property type="entry name" value="Pterin_deHydtase"/>
</dbReference>
<dbReference type="Pfam" id="PF01329">
    <property type="entry name" value="Pterin_4a"/>
    <property type="match status" value="1"/>
</dbReference>
<dbReference type="Gene3D" id="3.30.1360.20">
    <property type="entry name" value="Transcriptional coactivator/pterin dehydratase"/>
    <property type="match status" value="1"/>
</dbReference>
<evidence type="ECO:0000256" key="4">
    <source>
        <dbReference type="HAMAP-Rule" id="MF_00434"/>
    </source>
</evidence>
<dbReference type="SUPFAM" id="SSF55248">
    <property type="entry name" value="PCD-like"/>
    <property type="match status" value="1"/>
</dbReference>
<dbReference type="PANTHER" id="PTHR12599:SF0">
    <property type="entry name" value="PTERIN-4-ALPHA-CARBINOLAMINE DEHYDRATASE"/>
    <property type="match status" value="1"/>
</dbReference>
<dbReference type="InterPro" id="IPR036428">
    <property type="entry name" value="PCD_sf"/>
</dbReference>
<evidence type="ECO:0000256" key="3">
    <source>
        <dbReference type="ARBA" id="ARBA00023239"/>
    </source>
</evidence>
<evidence type="ECO:0000313" key="5">
    <source>
        <dbReference type="EMBL" id="MFC5565949.1"/>
    </source>
</evidence>
<protein>
    <recommendedName>
        <fullName evidence="4">Putative pterin-4-alpha-carbinolamine dehydratase</fullName>
        <shortName evidence="4">PHS</shortName>
        <ecNumber evidence="4">4.2.1.96</ecNumber>
    </recommendedName>
    <alternativeName>
        <fullName evidence="4">4-alpha-hydroxy-tetrahydropterin dehydratase</fullName>
    </alternativeName>
    <alternativeName>
        <fullName evidence="4">Pterin carbinolamine dehydratase</fullName>
        <shortName evidence="4">PCD</shortName>
    </alternativeName>
</protein>
<keyword evidence="3 4" id="KW-0456">Lyase</keyword>
<evidence type="ECO:0000256" key="1">
    <source>
        <dbReference type="ARBA" id="ARBA00001554"/>
    </source>
</evidence>
<dbReference type="HAMAP" id="MF_00434">
    <property type="entry name" value="Pterin_4_alpha"/>
    <property type="match status" value="1"/>
</dbReference>
<evidence type="ECO:0000256" key="2">
    <source>
        <dbReference type="ARBA" id="ARBA00006472"/>
    </source>
</evidence>
<accession>A0ABW0SAQ7</accession>
<name>A0ABW0SAQ7_9RHOB</name>